<dbReference type="AlphaFoldDB" id="A0A2M7GZC6"/>
<dbReference type="SUPFAM" id="SSF81301">
    <property type="entry name" value="Nucleotidyltransferase"/>
    <property type="match status" value="1"/>
</dbReference>
<dbReference type="Gene3D" id="3.30.460.10">
    <property type="entry name" value="Beta Polymerase, domain 2"/>
    <property type="match status" value="1"/>
</dbReference>
<feature type="domain" description="Polymerase beta nucleotidyltransferase" evidence="1">
    <location>
        <begin position="49"/>
        <end position="132"/>
    </location>
</feature>
<comment type="caution">
    <text evidence="2">The sequence shown here is derived from an EMBL/GenBank/DDBJ whole genome shotgun (WGS) entry which is preliminary data.</text>
</comment>
<feature type="non-terminal residue" evidence="2">
    <location>
        <position position="1"/>
    </location>
</feature>
<dbReference type="InterPro" id="IPR043519">
    <property type="entry name" value="NT_sf"/>
</dbReference>
<dbReference type="Proteomes" id="UP000230025">
    <property type="component" value="Unassembled WGS sequence"/>
</dbReference>
<dbReference type="CDD" id="cd05403">
    <property type="entry name" value="NT_KNTase_like"/>
    <property type="match status" value="1"/>
</dbReference>
<dbReference type="EMBL" id="PFFY01000111">
    <property type="protein sequence ID" value="PIW33850.1"/>
    <property type="molecule type" value="Genomic_DNA"/>
</dbReference>
<evidence type="ECO:0000313" key="3">
    <source>
        <dbReference type="Proteomes" id="UP000230025"/>
    </source>
</evidence>
<proteinExistence type="predicted"/>
<evidence type="ECO:0000259" key="1">
    <source>
        <dbReference type="Pfam" id="PF18765"/>
    </source>
</evidence>
<sequence>NILKRGKLNIMVSDQETISSWRMKAIKEKMLLKESRERAKKIAKKCALHLAKKYRIKKAYLIGSSVGMSTFHHYSDIDLLIVGLKPELYFRALAEIYRFLPKGSELDLIPWEDAHEEIKERATTEGEILYEKPL</sequence>
<reference evidence="3" key="1">
    <citation type="submission" date="2017-09" db="EMBL/GenBank/DDBJ databases">
        <title>Depth-based differentiation of microbial function through sediment-hosted aquifers and enrichment of novel symbionts in the deep terrestrial subsurface.</title>
        <authorList>
            <person name="Probst A.J."/>
            <person name="Ladd B."/>
            <person name="Jarett J.K."/>
            <person name="Geller-Mcgrath D.E."/>
            <person name="Sieber C.M.K."/>
            <person name="Emerson J.B."/>
            <person name="Anantharaman K."/>
            <person name="Thomas B.C."/>
            <person name="Malmstrom R."/>
            <person name="Stieglmeier M."/>
            <person name="Klingl A."/>
            <person name="Woyke T."/>
            <person name="Ryan C.M."/>
            <person name="Banfield J.F."/>
        </authorList>
    </citation>
    <scope>NUCLEOTIDE SEQUENCE [LARGE SCALE GENOMIC DNA]</scope>
</reference>
<gene>
    <name evidence="2" type="ORF">COW28_02375</name>
</gene>
<organism evidence="2 3">
    <name type="scientific">bacterium (Candidatus Ratteibacteria) CG15_BIG_FIL_POST_REV_8_21_14_020_41_12</name>
    <dbReference type="NCBI Taxonomy" id="2014291"/>
    <lineage>
        <taxon>Bacteria</taxon>
        <taxon>Candidatus Ratteibacteria</taxon>
    </lineage>
</organism>
<protein>
    <recommendedName>
        <fullName evidence="1">Polymerase beta nucleotidyltransferase domain-containing protein</fullName>
    </recommendedName>
</protein>
<evidence type="ECO:0000313" key="2">
    <source>
        <dbReference type="EMBL" id="PIW33850.1"/>
    </source>
</evidence>
<dbReference type="Pfam" id="PF18765">
    <property type="entry name" value="Polbeta"/>
    <property type="match status" value="1"/>
</dbReference>
<accession>A0A2M7GZC6</accession>
<name>A0A2M7GZC6_9BACT</name>
<dbReference type="InterPro" id="IPR041633">
    <property type="entry name" value="Polbeta"/>
</dbReference>